<evidence type="ECO:0000256" key="1">
    <source>
        <dbReference type="ARBA" id="ARBA00007435"/>
    </source>
</evidence>
<organism evidence="3 4">
    <name type="scientific">Calycomorphotria hydatis</name>
    <dbReference type="NCBI Taxonomy" id="2528027"/>
    <lineage>
        <taxon>Bacteria</taxon>
        <taxon>Pseudomonadati</taxon>
        <taxon>Planctomycetota</taxon>
        <taxon>Planctomycetia</taxon>
        <taxon>Planctomycetales</taxon>
        <taxon>Planctomycetaceae</taxon>
        <taxon>Calycomorphotria</taxon>
    </lineage>
</organism>
<evidence type="ECO:0000313" key="4">
    <source>
        <dbReference type="Proteomes" id="UP000319976"/>
    </source>
</evidence>
<reference evidence="3 4" key="1">
    <citation type="submission" date="2019-02" db="EMBL/GenBank/DDBJ databases">
        <title>Deep-cultivation of Planctomycetes and their phenomic and genomic characterization uncovers novel biology.</title>
        <authorList>
            <person name="Wiegand S."/>
            <person name="Jogler M."/>
            <person name="Boedeker C."/>
            <person name="Pinto D."/>
            <person name="Vollmers J."/>
            <person name="Rivas-Marin E."/>
            <person name="Kohn T."/>
            <person name="Peeters S.H."/>
            <person name="Heuer A."/>
            <person name="Rast P."/>
            <person name="Oberbeckmann S."/>
            <person name="Bunk B."/>
            <person name="Jeske O."/>
            <person name="Meyerdierks A."/>
            <person name="Storesund J.E."/>
            <person name="Kallscheuer N."/>
            <person name="Luecker S."/>
            <person name="Lage O.M."/>
            <person name="Pohl T."/>
            <person name="Merkel B.J."/>
            <person name="Hornburger P."/>
            <person name="Mueller R.-W."/>
            <person name="Bruemmer F."/>
            <person name="Labrenz M."/>
            <person name="Spormann A.M."/>
            <person name="Op den Camp H."/>
            <person name="Overmann J."/>
            <person name="Amann R."/>
            <person name="Jetten M.S.M."/>
            <person name="Mascher T."/>
            <person name="Medema M.H."/>
            <person name="Devos D.P."/>
            <person name="Kaster A.-K."/>
            <person name="Ovreas L."/>
            <person name="Rohde M."/>
            <person name="Galperin M.Y."/>
            <person name="Jogler C."/>
        </authorList>
    </citation>
    <scope>NUCLEOTIDE SEQUENCE [LARGE SCALE GENOMIC DNA]</scope>
    <source>
        <strain evidence="3 4">V22</strain>
    </source>
</reference>
<feature type="domain" description="GIY-YIG" evidence="2">
    <location>
        <begin position="32"/>
        <end position="108"/>
    </location>
</feature>
<dbReference type="Gene3D" id="3.40.1440.10">
    <property type="entry name" value="GIY-YIG endonuclease"/>
    <property type="match status" value="1"/>
</dbReference>
<gene>
    <name evidence="3" type="ORF">V22_31830</name>
</gene>
<evidence type="ECO:0000259" key="2">
    <source>
        <dbReference type="PROSITE" id="PS50164"/>
    </source>
</evidence>
<dbReference type="Proteomes" id="UP000319976">
    <property type="component" value="Chromosome"/>
</dbReference>
<proteinExistence type="inferred from homology"/>
<dbReference type="Pfam" id="PF01541">
    <property type="entry name" value="GIY-YIG"/>
    <property type="match status" value="1"/>
</dbReference>
<dbReference type="InterPro" id="IPR035901">
    <property type="entry name" value="GIY-YIG_endonuc_sf"/>
</dbReference>
<keyword evidence="4" id="KW-1185">Reference proteome</keyword>
<dbReference type="PANTHER" id="PTHR34477">
    <property type="entry name" value="UPF0213 PROTEIN YHBQ"/>
    <property type="match status" value="1"/>
</dbReference>
<dbReference type="SUPFAM" id="SSF82771">
    <property type="entry name" value="GIY-YIG endonuclease"/>
    <property type="match status" value="1"/>
</dbReference>
<name>A0A517TC29_9PLAN</name>
<comment type="similarity">
    <text evidence="1">Belongs to the UPF0213 family.</text>
</comment>
<sequence>MTSSHSCSVAFQRKLESISIHQLACQYIEMDKTPAVYILASKPFGTLYIGVTSDLLARAWQHRNGQGSKFTSKYDVKMLVYFEIHEDMEQAILREKQLKAWKREWKVELIEKDNPEWKDRWPELLQ</sequence>
<protein>
    <submittedName>
        <fullName evidence="3">GIY-YIG nuclease superfamily protein</fullName>
    </submittedName>
</protein>
<dbReference type="AlphaFoldDB" id="A0A517TC29"/>
<dbReference type="CDD" id="cd10448">
    <property type="entry name" value="GIY-YIG_unchar_3"/>
    <property type="match status" value="1"/>
</dbReference>
<dbReference type="PANTHER" id="PTHR34477:SF5">
    <property type="entry name" value="BSL5627 PROTEIN"/>
    <property type="match status" value="1"/>
</dbReference>
<dbReference type="EMBL" id="CP036316">
    <property type="protein sequence ID" value="QDT65920.1"/>
    <property type="molecule type" value="Genomic_DNA"/>
</dbReference>
<dbReference type="KEGG" id="chya:V22_31830"/>
<accession>A0A517TC29</accession>
<dbReference type="PROSITE" id="PS50164">
    <property type="entry name" value="GIY_YIG"/>
    <property type="match status" value="1"/>
</dbReference>
<dbReference type="InterPro" id="IPR050190">
    <property type="entry name" value="UPF0213_domain"/>
</dbReference>
<evidence type="ECO:0000313" key="3">
    <source>
        <dbReference type="EMBL" id="QDT65920.1"/>
    </source>
</evidence>
<dbReference type="InterPro" id="IPR000305">
    <property type="entry name" value="GIY-YIG_endonuc"/>
</dbReference>